<evidence type="ECO:0000313" key="5">
    <source>
        <dbReference type="EMBL" id="GIE17764.1"/>
    </source>
</evidence>
<evidence type="ECO:0000256" key="1">
    <source>
        <dbReference type="ARBA" id="ARBA00022603"/>
    </source>
</evidence>
<dbReference type="GO" id="GO:0032259">
    <property type="term" value="P:methylation"/>
    <property type="evidence" value="ECO:0007669"/>
    <property type="project" value="UniProtKB-KW"/>
</dbReference>
<dbReference type="PANTHER" id="PTHR43191:SF2">
    <property type="entry name" value="RRNA METHYLTRANSFERASE 3, MITOCHONDRIAL"/>
    <property type="match status" value="1"/>
</dbReference>
<dbReference type="InterPro" id="IPR054578">
    <property type="entry name" value="SpoU_sub_bind-like_N"/>
</dbReference>
<evidence type="ECO:0000313" key="6">
    <source>
        <dbReference type="Proteomes" id="UP000603200"/>
    </source>
</evidence>
<dbReference type="InterPro" id="IPR029026">
    <property type="entry name" value="tRNA_m1G_MTases_N"/>
</dbReference>
<dbReference type="Proteomes" id="UP000603200">
    <property type="component" value="Unassembled WGS sequence"/>
</dbReference>
<reference evidence="5 6" key="1">
    <citation type="submission" date="2021-01" db="EMBL/GenBank/DDBJ databases">
        <title>Whole genome shotgun sequence of Actinoplanes humidus NBRC 14915.</title>
        <authorList>
            <person name="Komaki H."/>
            <person name="Tamura T."/>
        </authorList>
    </citation>
    <scope>NUCLEOTIDE SEQUENCE [LARGE SCALE GENOMIC DNA]</scope>
    <source>
        <strain evidence="5 6">NBRC 14915</strain>
    </source>
</reference>
<keyword evidence="2" id="KW-0808">Transferase</keyword>
<evidence type="ECO:0000256" key="2">
    <source>
        <dbReference type="ARBA" id="ARBA00022679"/>
    </source>
</evidence>
<evidence type="ECO:0000259" key="4">
    <source>
        <dbReference type="Pfam" id="PF22655"/>
    </source>
</evidence>
<gene>
    <name evidence="5" type="ORF">Ahu01nite_008660</name>
</gene>
<dbReference type="InterPro" id="IPR029028">
    <property type="entry name" value="Alpha/beta_knot_MTases"/>
</dbReference>
<protein>
    <submittedName>
        <fullName evidence="5">rRNA methyltransferase</fullName>
    </submittedName>
</protein>
<keyword evidence="1 5" id="KW-0489">Methyltransferase</keyword>
<sequence>MPRTLRITTRNATFQQWQALLGNRNKRHQAGEFLVQGVRPVSLAVEHGWEIRTLLTSDAPGMSKWARELIETSGAPRVLLAAGLMAELGEKDDETPEILAVVGMPADDPTRISVRPKLLVVVFDRPATPGNVGTLIRSADAFGAAGVIVTGHAADPYDPRAVRASTGSLFALPVVRLPSHREVVAWVGALGVPVQIVGTDERGPVDIAEHDLTGPTVLAVGNETHGLSTAWREACDQMVRIPITGAASSLNAASAATVALYEAARQRRLS</sequence>
<dbReference type="Gene3D" id="3.40.1280.10">
    <property type="match status" value="1"/>
</dbReference>
<dbReference type="InterPro" id="IPR051259">
    <property type="entry name" value="rRNA_Methyltransferase"/>
</dbReference>
<evidence type="ECO:0000259" key="3">
    <source>
        <dbReference type="Pfam" id="PF00588"/>
    </source>
</evidence>
<dbReference type="InterPro" id="IPR029064">
    <property type="entry name" value="Ribosomal_eL30-like_sf"/>
</dbReference>
<dbReference type="RefSeq" id="WP_203835050.1">
    <property type="nucleotide sequence ID" value="NZ_BAAATV010000001.1"/>
</dbReference>
<name>A0ABQ3ZGQ5_9ACTN</name>
<dbReference type="SUPFAM" id="SSF55315">
    <property type="entry name" value="L30e-like"/>
    <property type="match status" value="1"/>
</dbReference>
<accession>A0ABQ3ZGQ5</accession>
<organism evidence="5 6">
    <name type="scientific">Winogradskya humida</name>
    <dbReference type="NCBI Taxonomy" id="113566"/>
    <lineage>
        <taxon>Bacteria</taxon>
        <taxon>Bacillati</taxon>
        <taxon>Actinomycetota</taxon>
        <taxon>Actinomycetes</taxon>
        <taxon>Micromonosporales</taxon>
        <taxon>Micromonosporaceae</taxon>
        <taxon>Winogradskya</taxon>
    </lineage>
</organism>
<dbReference type="InterPro" id="IPR001537">
    <property type="entry name" value="SpoU_MeTrfase"/>
</dbReference>
<dbReference type="GO" id="GO:0008168">
    <property type="term" value="F:methyltransferase activity"/>
    <property type="evidence" value="ECO:0007669"/>
    <property type="project" value="UniProtKB-KW"/>
</dbReference>
<dbReference type="Pfam" id="PF22655">
    <property type="entry name" value="SpoU_sub_bind_like"/>
    <property type="match status" value="1"/>
</dbReference>
<comment type="caution">
    <text evidence="5">The sequence shown here is derived from an EMBL/GenBank/DDBJ whole genome shotgun (WGS) entry which is preliminary data.</text>
</comment>
<feature type="domain" description="SpoU L30e-like N-terminal" evidence="4">
    <location>
        <begin position="11"/>
        <end position="100"/>
    </location>
</feature>
<proteinExistence type="predicted"/>
<dbReference type="SUPFAM" id="SSF75217">
    <property type="entry name" value="alpha/beta knot"/>
    <property type="match status" value="1"/>
</dbReference>
<feature type="domain" description="tRNA/rRNA methyltransferase SpoU type" evidence="3">
    <location>
        <begin position="119"/>
        <end position="261"/>
    </location>
</feature>
<dbReference type="Gene3D" id="3.30.1330.30">
    <property type="match status" value="1"/>
</dbReference>
<dbReference type="PANTHER" id="PTHR43191">
    <property type="entry name" value="RRNA METHYLTRANSFERASE 3"/>
    <property type="match status" value="1"/>
</dbReference>
<dbReference type="Pfam" id="PF00588">
    <property type="entry name" value="SpoU_methylase"/>
    <property type="match status" value="1"/>
</dbReference>
<keyword evidence="6" id="KW-1185">Reference proteome</keyword>
<dbReference type="EMBL" id="BOMN01000012">
    <property type="protein sequence ID" value="GIE17764.1"/>
    <property type="molecule type" value="Genomic_DNA"/>
</dbReference>